<feature type="chain" id="PRO_5013130811" evidence="1">
    <location>
        <begin position="16"/>
        <end position="514"/>
    </location>
</feature>
<evidence type="ECO:0000256" key="1">
    <source>
        <dbReference type="SAM" id="SignalP"/>
    </source>
</evidence>
<dbReference type="STRING" id="913774.A0A0C3HG98"/>
<proteinExistence type="predicted"/>
<feature type="signal peptide" evidence="1">
    <location>
        <begin position="1"/>
        <end position="15"/>
    </location>
</feature>
<dbReference type="Proteomes" id="UP000054321">
    <property type="component" value="Unassembled WGS sequence"/>
</dbReference>
<dbReference type="FunCoup" id="A0A0C3HG98">
    <property type="interactions" value="27"/>
</dbReference>
<keyword evidence="1" id="KW-0732">Signal</keyword>
<dbReference type="PANTHER" id="PTHR35204:SF1">
    <property type="entry name" value="ENTEROTOXIN"/>
    <property type="match status" value="1"/>
</dbReference>
<dbReference type="InterPro" id="IPR038921">
    <property type="entry name" value="YOR389W-like"/>
</dbReference>
<dbReference type="PANTHER" id="PTHR35204">
    <property type="entry name" value="YALI0A21131P"/>
    <property type="match status" value="1"/>
</dbReference>
<organism evidence="2 3">
    <name type="scientific">Oidiodendron maius (strain Zn)</name>
    <dbReference type="NCBI Taxonomy" id="913774"/>
    <lineage>
        <taxon>Eukaryota</taxon>
        <taxon>Fungi</taxon>
        <taxon>Dikarya</taxon>
        <taxon>Ascomycota</taxon>
        <taxon>Pezizomycotina</taxon>
        <taxon>Leotiomycetes</taxon>
        <taxon>Leotiomycetes incertae sedis</taxon>
        <taxon>Myxotrichaceae</taxon>
        <taxon>Oidiodendron</taxon>
    </lineage>
</organism>
<keyword evidence="3" id="KW-1185">Reference proteome</keyword>
<dbReference type="HOGENOM" id="CLU_017366_2_0_1"/>
<evidence type="ECO:0000313" key="3">
    <source>
        <dbReference type="Proteomes" id="UP000054321"/>
    </source>
</evidence>
<dbReference type="InParanoid" id="A0A0C3HG98"/>
<dbReference type="AlphaFoldDB" id="A0A0C3HG98"/>
<reference evidence="3" key="2">
    <citation type="submission" date="2015-01" db="EMBL/GenBank/DDBJ databases">
        <title>Evolutionary Origins and Diversification of the Mycorrhizal Mutualists.</title>
        <authorList>
            <consortium name="DOE Joint Genome Institute"/>
            <consortium name="Mycorrhizal Genomics Consortium"/>
            <person name="Kohler A."/>
            <person name="Kuo A."/>
            <person name="Nagy L.G."/>
            <person name="Floudas D."/>
            <person name="Copeland A."/>
            <person name="Barry K.W."/>
            <person name="Cichocki N."/>
            <person name="Veneault-Fourrey C."/>
            <person name="LaButti K."/>
            <person name="Lindquist E.A."/>
            <person name="Lipzen A."/>
            <person name="Lundell T."/>
            <person name="Morin E."/>
            <person name="Murat C."/>
            <person name="Riley R."/>
            <person name="Ohm R."/>
            <person name="Sun H."/>
            <person name="Tunlid A."/>
            <person name="Henrissat B."/>
            <person name="Grigoriev I.V."/>
            <person name="Hibbett D.S."/>
            <person name="Martin F."/>
        </authorList>
    </citation>
    <scope>NUCLEOTIDE SEQUENCE [LARGE SCALE GENOMIC DNA]</scope>
    <source>
        <strain evidence="3">Zn</strain>
    </source>
</reference>
<accession>A0A0C3HG98</accession>
<gene>
    <name evidence="2" type="ORF">OIDMADRAFT_54515</name>
</gene>
<name>A0A0C3HG98_OIDMZ</name>
<dbReference type="OrthoDB" id="10261782at2759"/>
<sequence>MALIQLFIWIQLVFAQAPQRVLSPVEESTHGASIESASANAASIFNAIHSSMRQWGSSIQHNGMSFFPAVVPKGTVLYHGDCNPIPPTHVDWLAFEIRHAELFTNGVCLSIPPSSEDSRHRSIWELQLEGGWDDPKRPPPGVRRAGNLQIYQANRPLKFLYVDGMGAAKSDFGPMDAQDRLLSLNFTRPAWAEWERVKDLCQLAAGWKLDGFIRMEAGFEIIKCDFSDGMDLLSARKRPPLESGGGLSLLEYMRDVSSRYNGIDGSRVFLDYSSMVSAYFYPTNLSNSDLDSDLPRLLFSTPAQLSRIRSDLGALILKADPYTSIDWQGVVDMISKEYSLRLQHMATDPPHVEILTTVNELVNLYVDYDDLDSPDHIEVCSQHYLHAVQPSTAQDHLIHAALSTVTHKICSTLFSVRKILFDGGEKSGVHPTSPAELIRSLMAWLDWPEWKFCGQCPVDEVCFVAVFPFGTAEDHFHPRCKNKTELEEFGRETNYWRRGRLPRLKPKPLAGEVV</sequence>
<reference evidence="2 3" key="1">
    <citation type="submission" date="2014-04" db="EMBL/GenBank/DDBJ databases">
        <authorList>
            <consortium name="DOE Joint Genome Institute"/>
            <person name="Kuo A."/>
            <person name="Martino E."/>
            <person name="Perotto S."/>
            <person name="Kohler A."/>
            <person name="Nagy L.G."/>
            <person name="Floudas D."/>
            <person name="Copeland A."/>
            <person name="Barry K.W."/>
            <person name="Cichocki N."/>
            <person name="Veneault-Fourrey C."/>
            <person name="LaButti K."/>
            <person name="Lindquist E.A."/>
            <person name="Lipzen A."/>
            <person name="Lundell T."/>
            <person name="Morin E."/>
            <person name="Murat C."/>
            <person name="Sun H."/>
            <person name="Tunlid A."/>
            <person name="Henrissat B."/>
            <person name="Grigoriev I.V."/>
            <person name="Hibbett D.S."/>
            <person name="Martin F."/>
            <person name="Nordberg H.P."/>
            <person name="Cantor M.N."/>
            <person name="Hua S.X."/>
        </authorList>
    </citation>
    <scope>NUCLEOTIDE SEQUENCE [LARGE SCALE GENOMIC DNA]</scope>
    <source>
        <strain evidence="2 3">Zn</strain>
    </source>
</reference>
<dbReference type="EMBL" id="KN832876">
    <property type="protein sequence ID" value="KIN01392.1"/>
    <property type="molecule type" value="Genomic_DNA"/>
</dbReference>
<evidence type="ECO:0000313" key="2">
    <source>
        <dbReference type="EMBL" id="KIN01392.1"/>
    </source>
</evidence>
<protein>
    <submittedName>
        <fullName evidence="2">Uncharacterized protein</fullName>
    </submittedName>
</protein>